<dbReference type="Pfam" id="PF04364">
    <property type="entry name" value="DNA_pol3_chi"/>
    <property type="match status" value="1"/>
</dbReference>
<evidence type="ECO:0000313" key="3">
    <source>
        <dbReference type="Proteomes" id="UP000056750"/>
    </source>
</evidence>
<dbReference type="GO" id="GO:0003677">
    <property type="term" value="F:DNA binding"/>
    <property type="evidence" value="ECO:0007669"/>
    <property type="project" value="InterPro"/>
</dbReference>
<reference evidence="2" key="2">
    <citation type="submission" date="2023-07" db="EMBL/GenBank/DDBJ databases">
        <title>Genome content predicts the carbon catabolic preferences of heterotrophic bacteria.</title>
        <authorList>
            <person name="Gralka M."/>
        </authorList>
    </citation>
    <scope>NUCLEOTIDE SEQUENCE</scope>
    <source>
        <strain evidence="2">F2M12</strain>
    </source>
</reference>
<dbReference type="EC" id="2.7.7.7" evidence="2"/>
<dbReference type="PANTHER" id="PTHR38767:SF1">
    <property type="entry name" value="DNA POLYMERASE III SUBUNIT CHI"/>
    <property type="match status" value="1"/>
</dbReference>
<proteinExistence type="predicted"/>
<dbReference type="Gene3D" id="3.40.50.10110">
    <property type="entry name" value="DNA polymerase III subunit chi"/>
    <property type="match status" value="1"/>
</dbReference>
<evidence type="ECO:0000313" key="4">
    <source>
        <dbReference type="Proteomes" id="UP001170717"/>
    </source>
</evidence>
<dbReference type="GeneID" id="83259437"/>
<dbReference type="PANTHER" id="PTHR38767">
    <property type="entry name" value="DNA POLYMERASE III SUBUNIT CHI"/>
    <property type="match status" value="1"/>
</dbReference>
<keyword evidence="2" id="KW-0808">Transferase</keyword>
<evidence type="ECO:0000313" key="1">
    <source>
        <dbReference type="EMBL" id="AMJ75539.1"/>
    </source>
</evidence>
<dbReference type="GO" id="GO:0032298">
    <property type="term" value="P:positive regulation of DNA-templated DNA replication initiation"/>
    <property type="evidence" value="ECO:0007669"/>
    <property type="project" value="TreeGrafter"/>
</dbReference>
<name>A0AAW7Z378_9ALTE</name>
<keyword evidence="3" id="KW-1185">Reference proteome</keyword>
<dbReference type="EMBL" id="CP013926">
    <property type="protein sequence ID" value="AMJ75539.1"/>
    <property type="molecule type" value="Genomic_DNA"/>
</dbReference>
<gene>
    <name evidence="1" type="ORF">AVL57_17160</name>
    <name evidence="2" type="ORF">Q4527_16030</name>
</gene>
<dbReference type="AlphaFoldDB" id="A0AAW7Z378"/>
<accession>A0AAW7Z378</accession>
<dbReference type="SUPFAM" id="SSF102400">
    <property type="entry name" value="DNA polymerase III chi subunit"/>
    <property type="match status" value="1"/>
</dbReference>
<dbReference type="RefSeq" id="WP_013782780.1">
    <property type="nucleotide sequence ID" value="NZ_CANLMS010000001.1"/>
</dbReference>
<dbReference type="Proteomes" id="UP000056750">
    <property type="component" value="Chromosome"/>
</dbReference>
<dbReference type="InterPro" id="IPR036768">
    <property type="entry name" value="PolIII_chi_sf"/>
</dbReference>
<dbReference type="GO" id="GO:0006260">
    <property type="term" value="P:DNA replication"/>
    <property type="evidence" value="ECO:0007669"/>
    <property type="project" value="InterPro"/>
</dbReference>
<dbReference type="Proteomes" id="UP001170717">
    <property type="component" value="Unassembled WGS sequence"/>
</dbReference>
<dbReference type="EMBL" id="JAUOQI010000013">
    <property type="protein sequence ID" value="MDO6578916.1"/>
    <property type="molecule type" value="Genomic_DNA"/>
</dbReference>
<evidence type="ECO:0000313" key="2">
    <source>
        <dbReference type="EMBL" id="MDO6578916.1"/>
    </source>
</evidence>
<dbReference type="KEGG" id="asq:AVL57_17160"/>
<sequence>MPQVVFYQLSAGDTSVASRASELIADAFANKQKISVLCDTQKQAEEVDEFLWQLPANRFVPHNLYGEGPQSGTPVEICWQPEQVARRQMVVNVGSGMVPSPNQHRQIIDFVPVDDEAKQAARVRYKNYQQAGCNMQFKKTA</sequence>
<dbReference type="InterPro" id="IPR007459">
    <property type="entry name" value="DNA_pol3_chi"/>
</dbReference>
<keyword evidence="2" id="KW-0548">Nucleotidyltransferase</keyword>
<dbReference type="GO" id="GO:0003887">
    <property type="term" value="F:DNA-directed DNA polymerase activity"/>
    <property type="evidence" value="ECO:0007669"/>
    <property type="project" value="UniProtKB-EC"/>
</dbReference>
<reference evidence="1 3" key="1">
    <citation type="submission" date="2015-12" db="EMBL/GenBank/DDBJ databases">
        <title>Intraspecies pangenome expansion in the marine bacterium Alteromonas.</title>
        <authorList>
            <person name="Lopez-Perez M."/>
            <person name="Rodriguez-Valera F."/>
        </authorList>
    </citation>
    <scope>NUCLEOTIDE SEQUENCE [LARGE SCALE GENOMIC DNA]</scope>
    <source>
        <strain evidence="1 3">LMG 21861</strain>
    </source>
</reference>
<organism evidence="2 4">
    <name type="scientific">Alteromonas stellipolaris</name>
    <dbReference type="NCBI Taxonomy" id="233316"/>
    <lineage>
        <taxon>Bacteria</taxon>
        <taxon>Pseudomonadati</taxon>
        <taxon>Pseudomonadota</taxon>
        <taxon>Gammaproteobacteria</taxon>
        <taxon>Alteromonadales</taxon>
        <taxon>Alteromonadaceae</taxon>
        <taxon>Alteromonas/Salinimonas group</taxon>
        <taxon>Alteromonas</taxon>
    </lineage>
</organism>
<protein>
    <submittedName>
        <fullName evidence="2">DNA polymerase III subunit chi</fullName>
        <ecNumber evidence="2">2.7.7.7</ecNumber>
    </submittedName>
</protein>